<proteinExistence type="predicted"/>
<dbReference type="NCBIfam" id="TIGR00231">
    <property type="entry name" value="small_GTP"/>
    <property type="match status" value="1"/>
</dbReference>
<dbReference type="PROSITE" id="PS51419">
    <property type="entry name" value="RAB"/>
    <property type="match status" value="1"/>
</dbReference>
<keyword evidence="3" id="KW-0812">Transmembrane</keyword>
<sequence>MTLSWTRHDLIDGKHLHLKKNVSLCETWIQSTFRRLPLDMQRDFIDPEAYEARRRVAADRVASTKAAKDFGQFFSPDSSIDILLDIVFAIPIPVSSALFLEPSCGNGNFFRPLVERGAKRILAYELDPSVAAVASAVDVPGTHIICGDFLTSTKPDSDDVIVVVGTPPFSSSLHDDVILSFFQHCVDTWQPAVLAFILPDRCAKPAYVEAIEVTLSRGGYVIHRPIVAIPDSHFDFHGRRINKPSVVLVCVKQSCSSTWVDVGHPSKEPICCDTAGAGGPCYSYMRELHTLTTGQAAWTLPLAVLLLNFCTAMFLPKVSMRHVTALFSRLTLYFLVMTFRTLVLYVFFNRIERALFPRPATCWYADLRRDHKCIDGFDHADHIVLYMVHFVSISCFEWKALGMEATHPLKRILLRVWLVAVITVACYGIYHTAHSFHSMLLRFTEDTFDDHLQSTIGVDFKVKMITVDGKRIKMTIWDTAGQERFRTLTSSTHSLIVVVHAVYDVARRDTFANLDTWLQEVEVYSPANGRDVVKLLVGNKIDKERAVSRREGEAWARSKGMLFVESSAKTKTGIQQVFNEVVQKVPTHPIALLSYIETCRNALMMDFL</sequence>
<organism evidence="4 5">
    <name type="scientific">Aphanomyces astaci</name>
    <name type="common">Crayfish plague agent</name>
    <dbReference type="NCBI Taxonomy" id="112090"/>
    <lineage>
        <taxon>Eukaryota</taxon>
        <taxon>Sar</taxon>
        <taxon>Stramenopiles</taxon>
        <taxon>Oomycota</taxon>
        <taxon>Saprolegniomycetes</taxon>
        <taxon>Saprolegniales</taxon>
        <taxon>Verrucalvaceae</taxon>
        <taxon>Aphanomyces</taxon>
    </lineage>
</organism>
<dbReference type="PROSITE" id="PS51420">
    <property type="entry name" value="RHO"/>
    <property type="match status" value="1"/>
</dbReference>
<dbReference type="PROSITE" id="PS51421">
    <property type="entry name" value="RAS"/>
    <property type="match status" value="1"/>
</dbReference>
<feature type="transmembrane region" description="Helical" evidence="3">
    <location>
        <begin position="412"/>
        <end position="430"/>
    </location>
</feature>
<dbReference type="Gene3D" id="3.40.50.150">
    <property type="entry name" value="Vaccinia Virus protein VP39"/>
    <property type="match status" value="1"/>
</dbReference>
<dbReference type="InterPro" id="IPR050227">
    <property type="entry name" value="Rab"/>
</dbReference>
<dbReference type="PRINTS" id="PR00449">
    <property type="entry name" value="RASTRNSFRMNG"/>
</dbReference>
<dbReference type="SUPFAM" id="SSF52540">
    <property type="entry name" value="P-loop containing nucleoside triphosphate hydrolases"/>
    <property type="match status" value="1"/>
</dbReference>
<dbReference type="AlphaFoldDB" id="A0A397DBN3"/>
<dbReference type="SMART" id="SM00175">
    <property type="entry name" value="RAB"/>
    <property type="match status" value="1"/>
</dbReference>
<name>A0A397DBN3_APHAT</name>
<keyword evidence="3" id="KW-0472">Membrane</keyword>
<evidence type="ECO:0000313" key="5">
    <source>
        <dbReference type="Proteomes" id="UP000266643"/>
    </source>
</evidence>
<evidence type="ECO:0000313" key="4">
    <source>
        <dbReference type="EMBL" id="RHY59116.1"/>
    </source>
</evidence>
<evidence type="ECO:0000256" key="1">
    <source>
        <dbReference type="ARBA" id="ARBA00022741"/>
    </source>
</evidence>
<dbReference type="VEuPathDB" id="FungiDB:H257_08179"/>
<feature type="transmembrane region" description="Helical" evidence="3">
    <location>
        <begin position="296"/>
        <end position="315"/>
    </location>
</feature>
<dbReference type="CDD" id="cd02440">
    <property type="entry name" value="AdoMet_MTases"/>
    <property type="match status" value="1"/>
</dbReference>
<dbReference type="Proteomes" id="UP000266643">
    <property type="component" value="Unassembled WGS sequence"/>
</dbReference>
<dbReference type="InterPro" id="IPR029063">
    <property type="entry name" value="SAM-dependent_MTases_sf"/>
</dbReference>
<evidence type="ECO:0000256" key="2">
    <source>
        <dbReference type="ARBA" id="ARBA00023134"/>
    </source>
</evidence>
<evidence type="ECO:0000256" key="3">
    <source>
        <dbReference type="SAM" id="Phobius"/>
    </source>
</evidence>
<dbReference type="GO" id="GO:0003924">
    <property type="term" value="F:GTPase activity"/>
    <property type="evidence" value="ECO:0007669"/>
    <property type="project" value="InterPro"/>
</dbReference>
<keyword evidence="1" id="KW-0547">Nucleotide-binding</keyword>
<dbReference type="GO" id="GO:0005525">
    <property type="term" value="F:GTP binding"/>
    <property type="evidence" value="ECO:0007669"/>
    <property type="project" value="UniProtKB-KW"/>
</dbReference>
<dbReference type="VEuPathDB" id="FungiDB:H257_08181"/>
<dbReference type="SUPFAM" id="SSF53335">
    <property type="entry name" value="S-adenosyl-L-methionine-dependent methyltransferases"/>
    <property type="match status" value="1"/>
</dbReference>
<keyword evidence="2" id="KW-0342">GTP-binding</keyword>
<gene>
    <name evidence="4" type="ORF">DYB30_003571</name>
</gene>
<dbReference type="EMBL" id="QUTD01005852">
    <property type="protein sequence ID" value="RHY59116.1"/>
    <property type="molecule type" value="Genomic_DNA"/>
</dbReference>
<dbReference type="InterPro" id="IPR027417">
    <property type="entry name" value="P-loop_NTPase"/>
</dbReference>
<comment type="caution">
    <text evidence="4">The sequence shown here is derived from an EMBL/GenBank/DDBJ whole genome shotgun (WGS) entry which is preliminary data.</text>
</comment>
<dbReference type="InterPro" id="IPR001806">
    <property type="entry name" value="Small_GTPase"/>
</dbReference>
<feature type="transmembrane region" description="Helical" evidence="3">
    <location>
        <begin position="327"/>
        <end position="348"/>
    </location>
</feature>
<dbReference type="PANTHER" id="PTHR47977">
    <property type="entry name" value="RAS-RELATED PROTEIN RAB"/>
    <property type="match status" value="1"/>
</dbReference>
<dbReference type="SMART" id="SM00173">
    <property type="entry name" value="RAS"/>
    <property type="match status" value="1"/>
</dbReference>
<reference evidence="4 5" key="1">
    <citation type="submission" date="2018-08" db="EMBL/GenBank/DDBJ databases">
        <title>Aphanomyces genome sequencing and annotation.</title>
        <authorList>
            <person name="Minardi D."/>
            <person name="Oidtmann B."/>
            <person name="Van Der Giezen M."/>
            <person name="Studholme D.J."/>
        </authorList>
    </citation>
    <scope>NUCLEOTIDE SEQUENCE [LARGE SCALE GENOMIC DNA]</scope>
    <source>
        <strain evidence="4 5">D2</strain>
    </source>
</reference>
<dbReference type="Pfam" id="PF00071">
    <property type="entry name" value="Ras"/>
    <property type="match status" value="1"/>
</dbReference>
<accession>A0A397DBN3</accession>
<dbReference type="InterPro" id="IPR005225">
    <property type="entry name" value="Small_GTP-bd"/>
</dbReference>
<protein>
    <submittedName>
        <fullName evidence="4">Uncharacterized protein</fullName>
    </submittedName>
</protein>
<dbReference type="Gene3D" id="3.40.50.300">
    <property type="entry name" value="P-loop containing nucleotide triphosphate hydrolases"/>
    <property type="match status" value="1"/>
</dbReference>
<dbReference type="SMART" id="SM00174">
    <property type="entry name" value="RHO"/>
    <property type="match status" value="1"/>
</dbReference>
<keyword evidence="3" id="KW-1133">Transmembrane helix</keyword>
<dbReference type="FunFam" id="3.40.50.300:FF:001447">
    <property type="entry name" value="Ras-related protein Rab-1B"/>
    <property type="match status" value="1"/>
</dbReference>